<dbReference type="AlphaFoldDB" id="H8Z8X8"/>
<keyword evidence="1" id="KW-0472">Membrane</keyword>
<feature type="transmembrane region" description="Helical" evidence="1">
    <location>
        <begin position="27"/>
        <end position="45"/>
    </location>
</feature>
<name>H8Z8X8_NEMA1</name>
<evidence type="ECO:0000313" key="2">
    <source>
        <dbReference type="EMBL" id="EHY66409.1"/>
    </source>
</evidence>
<protein>
    <submittedName>
        <fullName evidence="2">Uncharacterized protein</fullName>
    </submittedName>
</protein>
<keyword evidence="1" id="KW-0812">Transmembrane</keyword>
<dbReference type="EMBL" id="JH604633">
    <property type="protein sequence ID" value="EHY66409.1"/>
    <property type="molecule type" value="Genomic_DNA"/>
</dbReference>
<proteinExistence type="predicted"/>
<organism evidence="2">
    <name type="scientific">Nematocida ausubeli (strain ATCC PRA-371 / ERTm2)</name>
    <name type="common">Nematode killer fungus</name>
    <dbReference type="NCBI Taxonomy" id="1913371"/>
    <lineage>
        <taxon>Eukaryota</taxon>
        <taxon>Fungi</taxon>
        <taxon>Fungi incertae sedis</taxon>
        <taxon>Microsporidia</taxon>
        <taxon>Nematocida</taxon>
    </lineage>
</organism>
<keyword evidence="1" id="KW-1133">Transmembrane helix</keyword>
<sequence length="111" mass="12555">MKSAFGKLPWQDCTACRLFFQRSRLQFFLIYGCATAIMLGVDSFLKAKPVFLILLFLKEHLLKEVLVKREIAANHNSLSESSTPNRIRAIPVNSGYATSVWLSARPVICSY</sequence>
<reference evidence="2" key="1">
    <citation type="submission" date="2011-03" db="EMBL/GenBank/DDBJ databases">
        <title>The Genome Sequence of Nematocida sp1 strain ERTm2.</title>
        <authorList>
            <consortium name="The Broad Institute Genome Sequencing Platform"/>
            <consortium name="The Broad Institute Genome Sequencing Center for Infectious Disease"/>
            <person name="Cuomo C."/>
            <person name="Troemel E."/>
            <person name="Young S.K."/>
            <person name="Zeng Q."/>
            <person name="Gargeya S."/>
            <person name="Fitzgerald M."/>
            <person name="Haas B."/>
            <person name="Abouelleil A."/>
            <person name="Alvarado L."/>
            <person name="Arachchi H.M."/>
            <person name="Berlin A."/>
            <person name="Brown A."/>
            <person name="Chapman S.B."/>
            <person name="Chen Z."/>
            <person name="Dunbar C."/>
            <person name="Freedman E."/>
            <person name="Gearin G."/>
            <person name="Gellesch M."/>
            <person name="Goldberg J."/>
            <person name="Griggs A."/>
            <person name="Gujja S."/>
            <person name="Heilman E.R."/>
            <person name="Heiman D."/>
            <person name="Howarth C."/>
            <person name="Larson L."/>
            <person name="Lui A."/>
            <person name="MacDonald P.J.P."/>
            <person name="Mehta T."/>
            <person name="Montmayeur A."/>
            <person name="Murphy C."/>
            <person name="Neiman D."/>
            <person name="Pearson M."/>
            <person name="Priest M."/>
            <person name="Roberts A."/>
            <person name="Saif S."/>
            <person name="Shea T."/>
            <person name="Shenoy N."/>
            <person name="Sisk P."/>
            <person name="Stolte C."/>
            <person name="Sykes S."/>
            <person name="White J."/>
            <person name="Yandava C."/>
            <person name="Wortman J."/>
            <person name="Nusbaum C."/>
            <person name="Birren B."/>
        </authorList>
    </citation>
    <scope>NUCLEOTIDE SEQUENCE</scope>
    <source>
        <strain evidence="2">ERTm2</strain>
    </source>
</reference>
<accession>H8Z8X8</accession>
<gene>
    <name evidence="2" type="ORF">NERG_00049</name>
</gene>
<dbReference type="HOGENOM" id="CLU_172707_0_0_1"/>
<dbReference type="Proteomes" id="UP000005622">
    <property type="component" value="Unassembled WGS sequence"/>
</dbReference>
<evidence type="ECO:0000256" key="1">
    <source>
        <dbReference type="SAM" id="Phobius"/>
    </source>
</evidence>